<dbReference type="Proteomes" id="UP000596099">
    <property type="component" value="Plasmid pHB5018e"/>
</dbReference>
<feature type="signal peptide" evidence="1">
    <location>
        <begin position="1"/>
        <end position="20"/>
    </location>
</feature>
<dbReference type="EMBL" id="AP024274">
    <property type="protein sequence ID" value="BCP67790.1"/>
    <property type="molecule type" value="Genomic_DNA"/>
</dbReference>
<keyword evidence="2" id="KW-0614">Plasmid</keyword>
<name>A0A7R7TGY6_THETH</name>
<sequence length="427" mass="44002">MQGKRLALMALGLSLGLLLAACGGQTSGGGGSGGGGGGGGGGGNTVTVRQLDSTPLVGAYYRVGNGSWQPLTFSGGRATFTATGDYEVAVRCQSGSSYAVVQLFKATVSQAKALSFACQVPWEGSFKTFQVNLPPNIGSYTIQPGDVVFVWGSSGAYTGSNPVSVTTELPDGTQDVLLAVLRATGGPPPTSVTPIGYKLVTGLNVASGGTYTVDQSGWQPFAATRTIGTLSLPSGYQGYAAVLFFRNGMKSATIVGEVNRYGTLSLSGKYLGLAQANASGNRLVTYKDTGSNDWTPSFMSPWGTGQFSVNGNALTFAHPDAQAYILSATGLLKDSTTNSSLRVGITVYSSGGATTYQVPVVPGLNYTLEDPDTRTVGFTLVAFRGDMTRAMTFFGSRTPAESDLAGLDVALAERYGISFSGSSYTLP</sequence>
<organism evidence="2 3">
    <name type="scientific">Thermus thermophilus</name>
    <dbReference type="NCBI Taxonomy" id="274"/>
    <lineage>
        <taxon>Bacteria</taxon>
        <taxon>Thermotogati</taxon>
        <taxon>Deinococcota</taxon>
        <taxon>Deinococci</taxon>
        <taxon>Thermales</taxon>
        <taxon>Thermaceae</taxon>
        <taxon>Thermus</taxon>
    </lineage>
</organism>
<gene>
    <name evidence="2" type="ORF">TthHB5018_e27240</name>
</gene>
<evidence type="ECO:0008006" key="4">
    <source>
        <dbReference type="Google" id="ProtNLM"/>
    </source>
</evidence>
<dbReference type="AlphaFoldDB" id="A0A7R7TGY6"/>
<keyword evidence="1" id="KW-0732">Signal</keyword>
<evidence type="ECO:0000313" key="3">
    <source>
        <dbReference type="Proteomes" id="UP000596099"/>
    </source>
</evidence>
<evidence type="ECO:0000256" key="1">
    <source>
        <dbReference type="SAM" id="SignalP"/>
    </source>
</evidence>
<dbReference type="RefSeq" id="WP_201351678.1">
    <property type="nucleotide sequence ID" value="NZ_AP024274.1"/>
</dbReference>
<dbReference type="PROSITE" id="PS51257">
    <property type="entry name" value="PROKAR_LIPOPROTEIN"/>
    <property type="match status" value="1"/>
</dbReference>
<reference evidence="3" key="1">
    <citation type="submission" date="2021-01" db="EMBL/GenBank/DDBJ databases">
        <title>Complete Genome Sequence of Thermus thermophilus Strain HB5018, Isolated from Mine Onsen Hot Spring.</title>
        <authorList>
            <person name="Miyazaki K."/>
            <person name="Moriya T."/>
            <person name="Nemoto N."/>
            <person name="Oshima T."/>
            <person name="Yura K."/>
            <person name="Bessho Y."/>
        </authorList>
    </citation>
    <scope>NUCLEOTIDE SEQUENCE [LARGE SCALE GENOMIC DNA]</scope>
    <source>
        <strain evidence="3">HB5018</strain>
        <plasmid evidence="3">pHB5018e</plasmid>
    </source>
</reference>
<protein>
    <recommendedName>
        <fullName evidence="4">Lipoprotein</fullName>
    </recommendedName>
</protein>
<proteinExistence type="predicted"/>
<accession>A0A7R7TGY6</accession>
<geneLocation type="plasmid" evidence="2 3">
    <name>pHB5018e</name>
</geneLocation>
<evidence type="ECO:0000313" key="2">
    <source>
        <dbReference type="EMBL" id="BCP67790.1"/>
    </source>
</evidence>
<feature type="chain" id="PRO_5032388469" description="Lipoprotein" evidence="1">
    <location>
        <begin position="21"/>
        <end position="427"/>
    </location>
</feature>